<dbReference type="EMBL" id="JBIRYL010000001">
    <property type="protein sequence ID" value="MFI2228787.1"/>
    <property type="molecule type" value="Genomic_DNA"/>
</dbReference>
<organism evidence="2 3">
    <name type="scientific">Nocardia testacea</name>
    <dbReference type="NCBI Taxonomy" id="248551"/>
    <lineage>
        <taxon>Bacteria</taxon>
        <taxon>Bacillati</taxon>
        <taxon>Actinomycetota</taxon>
        <taxon>Actinomycetes</taxon>
        <taxon>Mycobacteriales</taxon>
        <taxon>Nocardiaceae</taxon>
        <taxon>Nocardia</taxon>
    </lineage>
</organism>
<proteinExistence type="predicted"/>
<reference evidence="2 3" key="1">
    <citation type="submission" date="2024-10" db="EMBL/GenBank/DDBJ databases">
        <title>The Natural Products Discovery Center: Release of the First 8490 Sequenced Strains for Exploring Actinobacteria Biosynthetic Diversity.</title>
        <authorList>
            <person name="Kalkreuter E."/>
            <person name="Kautsar S.A."/>
            <person name="Yang D."/>
            <person name="Bader C.D."/>
            <person name="Teijaro C.N."/>
            <person name="Fluegel L."/>
            <person name="Davis C.M."/>
            <person name="Simpson J.R."/>
            <person name="Lauterbach L."/>
            <person name="Steele A.D."/>
            <person name="Gui C."/>
            <person name="Meng S."/>
            <person name="Li G."/>
            <person name="Viehrig K."/>
            <person name="Ye F."/>
            <person name="Su P."/>
            <person name="Kiefer A.F."/>
            <person name="Nichols A."/>
            <person name="Cepeda A.J."/>
            <person name="Yan W."/>
            <person name="Fan B."/>
            <person name="Jiang Y."/>
            <person name="Adhikari A."/>
            <person name="Zheng C.-J."/>
            <person name="Schuster L."/>
            <person name="Cowan T.M."/>
            <person name="Smanski M.J."/>
            <person name="Chevrette M.G."/>
            <person name="De Carvalho L.P.S."/>
            <person name="Shen B."/>
        </authorList>
    </citation>
    <scope>NUCLEOTIDE SEQUENCE [LARGE SCALE GENOMIC DNA]</scope>
    <source>
        <strain evidence="2 3">NPDC019377</strain>
    </source>
</reference>
<keyword evidence="1" id="KW-0472">Membrane</keyword>
<evidence type="ECO:0000313" key="2">
    <source>
        <dbReference type="EMBL" id="MFI2228787.1"/>
    </source>
</evidence>
<evidence type="ECO:0008006" key="4">
    <source>
        <dbReference type="Google" id="ProtNLM"/>
    </source>
</evidence>
<comment type="caution">
    <text evidence="2">The sequence shown here is derived from an EMBL/GenBank/DDBJ whole genome shotgun (WGS) entry which is preliminary data.</text>
</comment>
<name>A0ABW7VQA9_9NOCA</name>
<protein>
    <recommendedName>
        <fullName evidence="4">DUF1656 domain-containing protein</fullName>
    </recommendedName>
</protein>
<feature type="transmembrane region" description="Helical" evidence="1">
    <location>
        <begin position="49"/>
        <end position="70"/>
    </location>
</feature>
<sequence>MTIGYAWLHPLLPLNGLVGAMLLAVLFAALRVCAPVWAQWMQGYSTRYLVVEIAAGVFGSIVIALVLYALM</sequence>
<evidence type="ECO:0000313" key="3">
    <source>
        <dbReference type="Proteomes" id="UP001611494"/>
    </source>
</evidence>
<dbReference type="Proteomes" id="UP001611494">
    <property type="component" value="Unassembled WGS sequence"/>
</dbReference>
<dbReference type="RefSeq" id="WP_157182051.1">
    <property type="nucleotide sequence ID" value="NZ_JBIRYL010000001.1"/>
</dbReference>
<evidence type="ECO:0000256" key="1">
    <source>
        <dbReference type="SAM" id="Phobius"/>
    </source>
</evidence>
<keyword evidence="3" id="KW-1185">Reference proteome</keyword>
<accession>A0ABW7VQA9</accession>
<gene>
    <name evidence="2" type="ORF">ACH49Z_02925</name>
</gene>
<keyword evidence="1" id="KW-0812">Transmembrane</keyword>
<keyword evidence="1" id="KW-1133">Transmembrane helix</keyword>